<proteinExistence type="inferred from homology"/>
<feature type="non-terminal residue" evidence="9">
    <location>
        <position position="1"/>
    </location>
</feature>
<feature type="region of interest" description="Actin-binding" evidence="5">
    <location>
        <begin position="657"/>
        <end position="679"/>
    </location>
</feature>
<dbReference type="GO" id="GO:0005524">
    <property type="term" value="F:ATP binding"/>
    <property type="evidence" value="ECO:0007669"/>
    <property type="project" value="UniProtKB-KW"/>
</dbReference>
<evidence type="ECO:0000259" key="8">
    <source>
        <dbReference type="PROSITE" id="PS51456"/>
    </source>
</evidence>
<dbReference type="SMART" id="SM00015">
    <property type="entry name" value="IQ"/>
    <property type="match status" value="2"/>
</dbReference>
<evidence type="ECO:0000259" key="7">
    <source>
        <dbReference type="PROSITE" id="PS51016"/>
    </source>
</evidence>
<dbReference type="PROSITE" id="PS51016">
    <property type="entry name" value="MYTH4"/>
    <property type="match status" value="1"/>
</dbReference>
<keyword evidence="5" id="KW-0009">Actin-binding</keyword>
<dbReference type="InterPro" id="IPR036961">
    <property type="entry name" value="Kinesin_motor_dom_sf"/>
</dbReference>
<dbReference type="Pfam" id="PF00784">
    <property type="entry name" value="MyTH4"/>
    <property type="match status" value="1"/>
</dbReference>
<dbReference type="OrthoDB" id="8182952at2759"/>
<dbReference type="CDD" id="cd23767">
    <property type="entry name" value="IQCD"/>
    <property type="match status" value="1"/>
</dbReference>
<evidence type="ECO:0000256" key="4">
    <source>
        <dbReference type="ARBA" id="ARBA00023175"/>
    </source>
</evidence>
<evidence type="ECO:0000256" key="1">
    <source>
        <dbReference type="ARBA" id="ARBA00022741"/>
    </source>
</evidence>
<name>A0A835TQY7_9PASS</name>
<dbReference type="Pfam" id="PF00063">
    <property type="entry name" value="Myosin_head"/>
    <property type="match status" value="2"/>
</dbReference>
<evidence type="ECO:0000256" key="2">
    <source>
        <dbReference type="ARBA" id="ARBA00022840"/>
    </source>
</evidence>
<dbReference type="GO" id="GO:0016459">
    <property type="term" value="C:myosin complex"/>
    <property type="evidence" value="ECO:0007669"/>
    <property type="project" value="UniProtKB-KW"/>
</dbReference>
<dbReference type="EMBL" id="JADDUC020000022">
    <property type="protein sequence ID" value="KAI1232355.1"/>
    <property type="molecule type" value="Genomic_DNA"/>
</dbReference>
<feature type="region of interest" description="Disordered" evidence="6">
    <location>
        <begin position="1376"/>
        <end position="1434"/>
    </location>
</feature>
<feature type="compositionally biased region" description="Low complexity" evidence="6">
    <location>
        <begin position="1394"/>
        <end position="1409"/>
    </location>
</feature>
<dbReference type="Gene3D" id="1.20.120.720">
    <property type="entry name" value="Myosin VI head, motor domain, U50 subdomain"/>
    <property type="match status" value="1"/>
</dbReference>
<dbReference type="Gene3D" id="1.20.58.530">
    <property type="match status" value="1"/>
</dbReference>
<reference evidence="9" key="1">
    <citation type="submission" date="2020-10" db="EMBL/GenBank/DDBJ databases">
        <title>Feather gene expression reveals the developmental basis of iridescence in African starlings.</title>
        <authorList>
            <person name="Rubenstein D.R."/>
        </authorList>
    </citation>
    <scope>NUCLEOTIDE SEQUENCE</scope>
    <source>
        <strain evidence="9">SS15</strain>
        <tissue evidence="9">Liver</tissue>
    </source>
</reference>
<reference evidence="10 11" key="2">
    <citation type="journal article" date="2021" name="J. Hered.">
        <title>Feather Gene Expression Elucidates the Developmental Basis of Plumage Iridescence in African Starlings.</title>
        <authorList>
            <person name="Rubenstein D.R."/>
            <person name="Corvelo A."/>
            <person name="MacManes M.D."/>
            <person name="Maia R."/>
            <person name="Narzisi G."/>
            <person name="Rousaki A."/>
            <person name="Vandenabeele P."/>
            <person name="Shawkey M.D."/>
            <person name="Solomon J."/>
        </authorList>
    </citation>
    <scope>NUCLEOTIDE SEQUENCE [LARGE SCALE GENOMIC DNA]</scope>
    <source>
        <strain evidence="10">SS15</strain>
    </source>
</reference>
<keyword evidence="1" id="KW-0547">Nucleotide-binding</keyword>
<dbReference type="SMART" id="SM00242">
    <property type="entry name" value="MYSc"/>
    <property type="match status" value="1"/>
</dbReference>
<comment type="similarity">
    <text evidence="5">Belongs to the TRAFAC class myosin-kinesin ATPase superfamily. Myosin family.</text>
</comment>
<evidence type="ECO:0000313" key="10">
    <source>
        <dbReference type="EMBL" id="KAI1232355.1"/>
    </source>
</evidence>
<dbReference type="PROSITE" id="PS51456">
    <property type="entry name" value="MYOSIN_MOTOR"/>
    <property type="match status" value="1"/>
</dbReference>
<dbReference type="InterPro" id="IPR038185">
    <property type="entry name" value="MyTH4_dom_sf"/>
</dbReference>
<dbReference type="PANTHER" id="PTHR22692:SF16">
    <property type="entry name" value="MYOSIN XVB"/>
    <property type="match status" value="1"/>
</dbReference>
<feature type="domain" description="Myosin motor" evidence="8">
    <location>
        <begin position="131"/>
        <end position="778"/>
    </location>
</feature>
<gene>
    <name evidence="10" type="ORF">IHE44_0006811</name>
    <name evidence="9" type="ORF">IHE44_006682</name>
</gene>
<feature type="domain" description="MyTH4" evidence="7">
    <location>
        <begin position="946"/>
        <end position="1097"/>
    </location>
</feature>
<feature type="region of interest" description="Disordered" evidence="6">
    <location>
        <begin position="1"/>
        <end position="35"/>
    </location>
</feature>
<comment type="caution">
    <text evidence="9">The sequence shown here is derived from an EMBL/GenBank/DDBJ whole genome shotgun (WGS) entry which is preliminary data.</text>
</comment>
<dbReference type="EMBL" id="JADDUC010000239">
    <property type="protein sequence ID" value="KAG0115125.1"/>
    <property type="molecule type" value="Genomic_DNA"/>
</dbReference>
<evidence type="ECO:0000313" key="9">
    <source>
        <dbReference type="EMBL" id="KAG0115125.1"/>
    </source>
</evidence>
<comment type="caution">
    <text evidence="5">Lacks conserved residue(s) required for the propagation of feature annotation.</text>
</comment>
<organism evidence="9">
    <name type="scientific">Lamprotornis superbus</name>
    <dbReference type="NCBI Taxonomy" id="245042"/>
    <lineage>
        <taxon>Eukaryota</taxon>
        <taxon>Metazoa</taxon>
        <taxon>Chordata</taxon>
        <taxon>Craniata</taxon>
        <taxon>Vertebrata</taxon>
        <taxon>Euteleostomi</taxon>
        <taxon>Archelosauria</taxon>
        <taxon>Archosauria</taxon>
        <taxon>Dinosauria</taxon>
        <taxon>Saurischia</taxon>
        <taxon>Theropoda</taxon>
        <taxon>Coelurosauria</taxon>
        <taxon>Aves</taxon>
        <taxon>Neognathae</taxon>
        <taxon>Neoaves</taxon>
        <taxon>Telluraves</taxon>
        <taxon>Australaves</taxon>
        <taxon>Passeriformes</taxon>
        <taxon>Sturnidae</taxon>
        <taxon>Lamprotornis</taxon>
    </lineage>
</organism>
<accession>A0A835TQY7</accession>
<dbReference type="PROSITE" id="PS50096">
    <property type="entry name" value="IQ"/>
    <property type="match status" value="2"/>
</dbReference>
<dbReference type="InterPro" id="IPR000857">
    <property type="entry name" value="MyTH4_dom"/>
</dbReference>
<dbReference type="InterPro" id="IPR027417">
    <property type="entry name" value="P-loop_NTPase"/>
</dbReference>
<dbReference type="Gene3D" id="1.25.40.530">
    <property type="entry name" value="MyTH4 domain"/>
    <property type="match status" value="1"/>
</dbReference>
<evidence type="ECO:0000313" key="11">
    <source>
        <dbReference type="Proteomes" id="UP000618051"/>
    </source>
</evidence>
<dbReference type="InterPro" id="IPR000048">
    <property type="entry name" value="IQ_motif_EF-hand-BS"/>
</dbReference>
<keyword evidence="2" id="KW-0067">ATP-binding</keyword>
<dbReference type="GO" id="GO:0003774">
    <property type="term" value="F:cytoskeletal motor activity"/>
    <property type="evidence" value="ECO:0007669"/>
    <property type="project" value="InterPro"/>
</dbReference>
<dbReference type="Gene3D" id="1.20.5.190">
    <property type="match status" value="1"/>
</dbReference>
<dbReference type="InterPro" id="IPR001609">
    <property type="entry name" value="Myosin_head_motor_dom-like"/>
</dbReference>
<keyword evidence="4" id="KW-0505">Motor protein</keyword>
<dbReference type="InterPro" id="IPR051567">
    <property type="entry name" value="Unconventional_Myosin_ATPase"/>
</dbReference>
<evidence type="ECO:0000256" key="5">
    <source>
        <dbReference type="PROSITE-ProRule" id="PRU00782"/>
    </source>
</evidence>
<dbReference type="SMART" id="SM00139">
    <property type="entry name" value="MyTH4"/>
    <property type="match status" value="1"/>
</dbReference>
<evidence type="ECO:0000256" key="3">
    <source>
        <dbReference type="ARBA" id="ARBA00023123"/>
    </source>
</evidence>
<keyword evidence="11" id="KW-1185">Reference proteome</keyword>
<evidence type="ECO:0000256" key="6">
    <source>
        <dbReference type="SAM" id="MobiDB-lite"/>
    </source>
</evidence>
<dbReference type="PANTHER" id="PTHR22692">
    <property type="entry name" value="MYOSIN VII, XV"/>
    <property type="match status" value="1"/>
</dbReference>
<protein>
    <submittedName>
        <fullName evidence="9">Unconventional myosin-XV</fullName>
    </submittedName>
</protein>
<dbReference type="PRINTS" id="PR00193">
    <property type="entry name" value="MYOSINHEAVY"/>
</dbReference>
<dbReference type="Proteomes" id="UP000618051">
    <property type="component" value="Unassembled WGS sequence"/>
</dbReference>
<dbReference type="GO" id="GO:0003779">
    <property type="term" value="F:actin binding"/>
    <property type="evidence" value="ECO:0007669"/>
    <property type="project" value="UniProtKB-KW"/>
</dbReference>
<feature type="compositionally biased region" description="Basic and acidic residues" evidence="6">
    <location>
        <begin position="1382"/>
        <end position="1393"/>
    </location>
</feature>
<dbReference type="Gene3D" id="3.40.850.10">
    <property type="entry name" value="Kinesin motor domain"/>
    <property type="match status" value="3"/>
</dbReference>
<dbReference type="SUPFAM" id="SSF52540">
    <property type="entry name" value="P-loop containing nucleoside triphosphate hydrolases"/>
    <property type="match status" value="1"/>
</dbReference>
<feature type="compositionally biased region" description="Polar residues" evidence="6">
    <location>
        <begin position="1413"/>
        <end position="1424"/>
    </location>
</feature>
<keyword evidence="3 5" id="KW-0518">Myosin</keyword>
<dbReference type="Pfam" id="PF00612">
    <property type="entry name" value="IQ"/>
    <property type="match status" value="1"/>
</dbReference>
<feature type="compositionally biased region" description="Pro residues" evidence="6">
    <location>
        <begin position="1425"/>
        <end position="1434"/>
    </location>
</feature>
<feature type="compositionally biased region" description="Polar residues" evidence="6">
    <location>
        <begin position="1"/>
        <end position="10"/>
    </location>
</feature>
<sequence>MDPSQRSSEQGFLPRGEEPVPTSDYCSEGDTKEGSGVLQTAGSMVTPAVHWSQQQGQGCDPAAWLSSQLLLPRATMENLSKWAISKDPQLASSRVRVCKDQWEAEDADDVLEMEFMQKQVYMCEEHCAEIEEIEDLTRLEEVSESSVLLCLKKRFHRNLIYTYIGQILISVNPFKDLSIYSEDVATKYQQGTLSKNAPHIFAIAEMAYSLSQSSGQQQCVVISVLPILESFGNARTILNDNSSRFGKLLNVHLRQICCLVLSGIVVGTSISQYLLEKSRVVFQAHGERNYHVFYELLAGLPVEQKEEMYLQEAESYFYLNQGRACDVLGKEDSRDFLILVQALEGISLSEDQLSSTWAVLAAVLQLGNICFTSYEKESFEHAAIASGTEIQIVANLLRVSAELLQRAVTHRVTVTSYDRIFTPLSVEGAIDARDSIAKALYYLLFEWLLLRINEWLAPWESDCALGIVDIHGFEDLGVNSLEQLCINFANEHLQWFFSQTVIAQEEEEYSQEQLAWIPISKMYSESCLDFLTAKPHGILCILDDQTCLTQATDHTFLQKCHYHHGNSPWYTKPKLPLPEFTVQHYAGPVTYQVHKFLNKNRDQLRPEVLDLFSQSHLKVVSHIFQRAKAACGQQRELGGRGLRPQNSTLVSKFQQSLQDLTAKLRGSHAFFIRCITPNPRKLPNIFDVEYVNCQLRHSGILEAIHIQKEGFPVRLPFQSFLARYGLLARGGLSSSEQRESCAAMLANVLGNPSDLYHIGVTKVFLKEEARQLLERWWLQRQSWAVVTLQRKFRRLLQRRRLRVLQEKVTVIQAHFRGYQARKRYRRLKKTLVQFKTMILISRPLIQWRKHCQQELEERKQRRSSLACGDTENSPSQGMDLGLLEIPAELSALLHFVEGHRAQTNQITETQPPEVKVKDDLSLPPSINSYPFSSFVKSHFQKPDFPAPGQPLQHPLTQLDAEHQESALEINKLILRFIGDKSLRGWQEVLLGNYIAGRGLGDAALRNEIFSQVVSQTWRNPDTELSQRGWVLMATLLSCFGPSPALEKPLLKFVSDHGMEGYSAVCQRKMLTAAQCTETQPAASRAYPPTQLEWTANQRRGKMVLDVHTFNEEKFSAEVESWMTGEQYAACILSARGCDKKTRGWSVSMFTGNTWQDLLGCDFVLDLIGEMEETSNFSSSSQAPTEYPITPERDRSILQASDLDTIPPAPGIQAPAFPPPNLPPELIGLRPDSRFGDDLRTPVGLDHYVDDLFSPVLHQGSRVPEMENREILTRRMKGGGKIGPTQRGIFPSAGFSGMAQTPVYQPMPSMVGMPAAMPMMPGAGGIAPVPAMVMPQPVVPAVDPSQLAAQQQAFINQQAMLMAQQMTLQAMSISQQQQQQQELQKRQKSLENSKPRASSPAQASAPATLPKPKNPSSSQAAATPNSPEPPAKAKE</sequence>
<reference evidence="10" key="3">
    <citation type="submission" date="2022-01" db="EMBL/GenBank/DDBJ databases">
        <authorList>
            <person name="Rubenstein D.R."/>
        </authorList>
    </citation>
    <scope>NUCLEOTIDE SEQUENCE</scope>
    <source>
        <strain evidence="10">SS15</strain>
        <tissue evidence="10">Liver</tissue>
    </source>
</reference>
<dbReference type="Gene3D" id="6.20.240.20">
    <property type="match status" value="1"/>
</dbReference>